<dbReference type="RefSeq" id="WP_183570790.1">
    <property type="nucleotide sequence ID" value="NZ_JACHOP010000013.1"/>
</dbReference>
<keyword evidence="3" id="KW-1185">Reference proteome</keyword>
<sequence length="110" mass="11622">MTHAAIKRGFGFKTGLAAGIMLIVLATPALAVSITNQNTKEHTVTVDRGATESNQKVSAGDTLRIECPERCGFRVVGSGYGRQPSPDGKLVIDKAGMLRFAEESTSNGSR</sequence>
<dbReference type="AlphaFoldDB" id="A0A840ZMV1"/>
<feature type="signal peptide" evidence="1">
    <location>
        <begin position="1"/>
        <end position="31"/>
    </location>
</feature>
<feature type="chain" id="PRO_5033041912" evidence="1">
    <location>
        <begin position="32"/>
        <end position="110"/>
    </location>
</feature>
<reference evidence="2 3" key="1">
    <citation type="submission" date="2020-08" db="EMBL/GenBank/DDBJ databases">
        <title>Genomic Encyclopedia of Type Strains, Phase IV (KMG-IV): sequencing the most valuable type-strain genomes for metagenomic binning, comparative biology and taxonomic classification.</title>
        <authorList>
            <person name="Goeker M."/>
        </authorList>
    </citation>
    <scope>NUCLEOTIDE SEQUENCE [LARGE SCALE GENOMIC DNA]</scope>
    <source>
        <strain evidence="2 3">DSM 2163</strain>
    </source>
</reference>
<dbReference type="Proteomes" id="UP000583454">
    <property type="component" value="Unassembled WGS sequence"/>
</dbReference>
<evidence type="ECO:0000256" key="1">
    <source>
        <dbReference type="SAM" id="SignalP"/>
    </source>
</evidence>
<evidence type="ECO:0000313" key="3">
    <source>
        <dbReference type="Proteomes" id="UP000583454"/>
    </source>
</evidence>
<keyword evidence="1" id="KW-0732">Signal</keyword>
<dbReference type="EMBL" id="JACHOP010000013">
    <property type="protein sequence ID" value="MBB5758398.1"/>
    <property type="molecule type" value="Genomic_DNA"/>
</dbReference>
<protein>
    <submittedName>
        <fullName evidence="2">Uncharacterized protein</fullName>
    </submittedName>
</protein>
<name>A0A840ZMV1_9HYPH</name>
<accession>A0A840ZMV1</accession>
<comment type="caution">
    <text evidence="2">The sequence shown here is derived from an EMBL/GenBank/DDBJ whole genome shotgun (WGS) entry which is preliminary data.</text>
</comment>
<organism evidence="2 3">
    <name type="scientific">Methylorubrum rhodinum</name>
    <dbReference type="NCBI Taxonomy" id="29428"/>
    <lineage>
        <taxon>Bacteria</taxon>
        <taxon>Pseudomonadati</taxon>
        <taxon>Pseudomonadota</taxon>
        <taxon>Alphaproteobacteria</taxon>
        <taxon>Hyphomicrobiales</taxon>
        <taxon>Methylobacteriaceae</taxon>
        <taxon>Methylorubrum</taxon>
    </lineage>
</organism>
<evidence type="ECO:0000313" key="2">
    <source>
        <dbReference type="EMBL" id="MBB5758398.1"/>
    </source>
</evidence>
<gene>
    <name evidence="2" type="ORF">HNR00_003118</name>
</gene>
<proteinExistence type="predicted"/>